<accession>A0A7W7R448</accession>
<proteinExistence type="predicted"/>
<organism evidence="2 3">
    <name type="scientific">Kitasatospora kifunensis</name>
    <name type="common">Streptomyces kifunensis</name>
    <dbReference type="NCBI Taxonomy" id="58351"/>
    <lineage>
        <taxon>Bacteria</taxon>
        <taxon>Bacillati</taxon>
        <taxon>Actinomycetota</taxon>
        <taxon>Actinomycetes</taxon>
        <taxon>Kitasatosporales</taxon>
        <taxon>Streptomycetaceae</taxon>
        <taxon>Kitasatospora</taxon>
    </lineage>
</organism>
<reference evidence="2 3" key="1">
    <citation type="submission" date="2020-08" db="EMBL/GenBank/DDBJ databases">
        <title>Sequencing the genomes of 1000 actinobacteria strains.</title>
        <authorList>
            <person name="Klenk H.-P."/>
        </authorList>
    </citation>
    <scope>NUCLEOTIDE SEQUENCE [LARGE SCALE GENOMIC DNA]</scope>
    <source>
        <strain evidence="2 3">DSM 41654</strain>
    </source>
</reference>
<evidence type="ECO:0000313" key="3">
    <source>
        <dbReference type="Proteomes" id="UP000540506"/>
    </source>
</evidence>
<dbReference type="Gene3D" id="3.40.50.1950">
    <property type="entry name" value="Flavin prenyltransferase-like"/>
    <property type="match status" value="1"/>
</dbReference>
<protein>
    <submittedName>
        <fullName evidence="2">Phosphopantothenoylcysteine synthetase/decarboxylase</fullName>
    </submittedName>
</protein>
<dbReference type="EMBL" id="JACHJV010000001">
    <property type="protein sequence ID" value="MBB4924848.1"/>
    <property type="molecule type" value="Genomic_DNA"/>
</dbReference>
<dbReference type="RefSeq" id="WP_184936724.1">
    <property type="nucleotide sequence ID" value="NZ_JACHJV010000001.1"/>
</dbReference>
<name>A0A7W7R448_KITKI</name>
<comment type="caution">
    <text evidence="2">The sequence shown here is derived from an EMBL/GenBank/DDBJ whole genome shotgun (WGS) entry which is preliminary data.</text>
</comment>
<dbReference type="Proteomes" id="UP000540506">
    <property type="component" value="Unassembled WGS sequence"/>
</dbReference>
<keyword evidence="3" id="KW-1185">Reference proteome</keyword>
<dbReference type="AlphaFoldDB" id="A0A7W7R448"/>
<dbReference type="Pfam" id="PF02441">
    <property type="entry name" value="Flavoprotein"/>
    <property type="match status" value="1"/>
</dbReference>
<sequence length="184" mass="19322">MTEHREPFLYVVVCASGIADGVGELITAAHAEGWGVGVIATPNGLGFIDQEAVEAQTGYPIRSAWRTPSIPQPLPPADAIAVAPATFNTINKWAAGISDTLALGILCEAYGLGIPVAVQPYVNSAQAAHPAYDESLTRLRAMGVLIGDYVPHKPKAGGGRDTYNWTHVLDLLRPVLNSIAAKGV</sequence>
<dbReference type="GO" id="GO:0003824">
    <property type="term" value="F:catalytic activity"/>
    <property type="evidence" value="ECO:0007669"/>
    <property type="project" value="InterPro"/>
</dbReference>
<dbReference type="SUPFAM" id="SSF52507">
    <property type="entry name" value="Homo-oligomeric flavin-containing Cys decarboxylases, HFCD"/>
    <property type="match status" value="1"/>
</dbReference>
<evidence type="ECO:0000259" key="1">
    <source>
        <dbReference type="Pfam" id="PF02441"/>
    </source>
</evidence>
<gene>
    <name evidence="2" type="ORF">FHR34_003841</name>
</gene>
<feature type="domain" description="Flavoprotein" evidence="1">
    <location>
        <begin position="11"/>
        <end position="102"/>
    </location>
</feature>
<dbReference type="InterPro" id="IPR036551">
    <property type="entry name" value="Flavin_trans-like"/>
</dbReference>
<evidence type="ECO:0000313" key="2">
    <source>
        <dbReference type="EMBL" id="MBB4924848.1"/>
    </source>
</evidence>
<dbReference type="InterPro" id="IPR003382">
    <property type="entry name" value="Flavoprotein"/>
</dbReference>